<dbReference type="PRINTS" id="PR00947">
    <property type="entry name" value="CUTICLE"/>
</dbReference>
<evidence type="ECO:0000256" key="1">
    <source>
        <dbReference type="ARBA" id="ARBA00022460"/>
    </source>
</evidence>
<dbReference type="InterPro" id="IPR050468">
    <property type="entry name" value="Cuticle_Struct_Prot"/>
</dbReference>
<reference evidence="4 5" key="1">
    <citation type="submission" date="2023-11" db="EMBL/GenBank/DDBJ databases">
        <authorList>
            <person name="Hedman E."/>
            <person name="Englund M."/>
            <person name="Stromberg M."/>
            <person name="Nyberg Akerstrom W."/>
            <person name="Nylinder S."/>
            <person name="Jareborg N."/>
            <person name="Kallberg Y."/>
            <person name="Kronander E."/>
        </authorList>
    </citation>
    <scope>NUCLEOTIDE SEQUENCE [LARGE SCALE GENOMIC DNA]</scope>
</reference>
<evidence type="ECO:0000256" key="3">
    <source>
        <dbReference type="PROSITE-ProRule" id="PRU00497"/>
    </source>
</evidence>
<evidence type="ECO:0000313" key="4">
    <source>
        <dbReference type="EMBL" id="CAK1604626.1"/>
    </source>
</evidence>
<dbReference type="AlphaFoldDB" id="A0AAV1MAC3"/>
<dbReference type="PROSITE" id="PS00233">
    <property type="entry name" value="CHIT_BIND_RR_1"/>
    <property type="match status" value="1"/>
</dbReference>
<dbReference type="InterPro" id="IPR031311">
    <property type="entry name" value="CHIT_BIND_RR_consensus"/>
</dbReference>
<dbReference type="PANTHER" id="PTHR10380">
    <property type="entry name" value="CUTICLE PROTEIN"/>
    <property type="match status" value="1"/>
</dbReference>
<evidence type="ECO:0008006" key="6">
    <source>
        <dbReference type="Google" id="ProtNLM"/>
    </source>
</evidence>
<dbReference type="GO" id="GO:0008010">
    <property type="term" value="F:structural constituent of chitin-based larval cuticle"/>
    <property type="evidence" value="ECO:0007669"/>
    <property type="project" value="TreeGrafter"/>
</dbReference>
<dbReference type="Proteomes" id="UP001314205">
    <property type="component" value="Unassembled WGS sequence"/>
</dbReference>
<evidence type="ECO:0000256" key="2">
    <source>
        <dbReference type="ARBA" id="ARBA00022729"/>
    </source>
</evidence>
<dbReference type="PROSITE" id="PS51155">
    <property type="entry name" value="CHIT_BIND_RR_2"/>
    <property type="match status" value="1"/>
</dbReference>
<gene>
    <name evidence="4" type="ORF">PARMNEM_LOCUS22820</name>
</gene>
<protein>
    <recommendedName>
        <fullName evidence="6">Larval cuticle protein 1</fullName>
    </recommendedName>
</protein>
<sequence>MIVVTLALVAVAYAVPVNEVNGLESTTIPVEPIKIIRSDYDQQPNGEYVFSFETENGINRDENGELKEALDEKNKTHTVIVVRGSYSYTDDDGKVETINYSADEKGYHAEGESIPTNAPSSR</sequence>
<dbReference type="Pfam" id="PF00379">
    <property type="entry name" value="Chitin_bind_4"/>
    <property type="match status" value="1"/>
</dbReference>
<dbReference type="EMBL" id="CAVLGL010000159">
    <property type="protein sequence ID" value="CAK1604626.1"/>
    <property type="molecule type" value="Genomic_DNA"/>
</dbReference>
<dbReference type="InterPro" id="IPR000618">
    <property type="entry name" value="Insect_cuticle"/>
</dbReference>
<comment type="caution">
    <text evidence="4">The sequence shown here is derived from an EMBL/GenBank/DDBJ whole genome shotgun (WGS) entry which is preliminary data.</text>
</comment>
<proteinExistence type="predicted"/>
<accession>A0AAV1MAC3</accession>
<dbReference type="GO" id="GO:0062129">
    <property type="term" value="C:chitin-based extracellular matrix"/>
    <property type="evidence" value="ECO:0007669"/>
    <property type="project" value="TreeGrafter"/>
</dbReference>
<name>A0AAV1MAC3_9NEOP</name>
<organism evidence="4 5">
    <name type="scientific">Parnassius mnemosyne</name>
    <name type="common">clouded apollo</name>
    <dbReference type="NCBI Taxonomy" id="213953"/>
    <lineage>
        <taxon>Eukaryota</taxon>
        <taxon>Metazoa</taxon>
        <taxon>Ecdysozoa</taxon>
        <taxon>Arthropoda</taxon>
        <taxon>Hexapoda</taxon>
        <taxon>Insecta</taxon>
        <taxon>Pterygota</taxon>
        <taxon>Neoptera</taxon>
        <taxon>Endopterygota</taxon>
        <taxon>Lepidoptera</taxon>
        <taxon>Glossata</taxon>
        <taxon>Ditrysia</taxon>
        <taxon>Papilionoidea</taxon>
        <taxon>Papilionidae</taxon>
        <taxon>Parnassiinae</taxon>
        <taxon>Parnassini</taxon>
        <taxon>Parnassius</taxon>
        <taxon>Driopa</taxon>
    </lineage>
</organism>
<evidence type="ECO:0000313" key="5">
    <source>
        <dbReference type="Proteomes" id="UP001314205"/>
    </source>
</evidence>
<keyword evidence="2" id="KW-0732">Signal</keyword>
<keyword evidence="1 3" id="KW-0193">Cuticle</keyword>
<keyword evidence="5" id="KW-1185">Reference proteome</keyword>
<dbReference type="PANTHER" id="PTHR10380:SF173">
    <property type="entry name" value="CUTICULAR PROTEIN 47EF, ISOFORM C-RELATED"/>
    <property type="match status" value="1"/>
</dbReference>